<evidence type="ECO:0000256" key="7">
    <source>
        <dbReference type="ARBA" id="ARBA00022801"/>
    </source>
</evidence>
<reference evidence="9" key="1">
    <citation type="submission" date="2019-09" db="EMBL/GenBank/DDBJ databases">
        <title>Complete genome sequencing of four Arcobacter species reveals a diverse suite of mobile elements.</title>
        <authorList>
            <person name="Miller W.G."/>
            <person name="Yee E."/>
            <person name="Bono J.L."/>
        </authorList>
    </citation>
    <scope>NUCLEOTIDE SEQUENCE [LARGE SCALE GENOMIC DNA]</scope>
    <source>
        <strain evidence="9">LMG 26638</strain>
    </source>
</reference>
<dbReference type="GO" id="GO:0003676">
    <property type="term" value="F:nucleic acid binding"/>
    <property type="evidence" value="ECO:0007669"/>
    <property type="project" value="InterPro"/>
</dbReference>
<dbReference type="InterPro" id="IPR012337">
    <property type="entry name" value="RNaseH-like_sf"/>
</dbReference>
<dbReference type="CDD" id="cd09280">
    <property type="entry name" value="RNase_HI_eukaryote_like"/>
    <property type="match status" value="1"/>
</dbReference>
<feature type="domain" description="RNase H type-1" evidence="8">
    <location>
        <begin position="99"/>
        <end position="244"/>
    </location>
</feature>
<evidence type="ECO:0000256" key="6">
    <source>
        <dbReference type="ARBA" id="ARBA00022759"/>
    </source>
</evidence>
<dbReference type="Gene3D" id="3.30.420.10">
    <property type="entry name" value="Ribonuclease H-like superfamily/Ribonuclease H"/>
    <property type="match status" value="1"/>
</dbReference>
<evidence type="ECO:0000256" key="5">
    <source>
        <dbReference type="ARBA" id="ARBA00022723"/>
    </source>
</evidence>
<dbReference type="InterPro" id="IPR002156">
    <property type="entry name" value="RNaseH_domain"/>
</dbReference>
<dbReference type="Pfam" id="PF00075">
    <property type="entry name" value="RNase_H"/>
    <property type="match status" value="1"/>
</dbReference>
<dbReference type="GO" id="GO:0046872">
    <property type="term" value="F:metal ion binding"/>
    <property type="evidence" value="ECO:0007669"/>
    <property type="project" value="UniProtKB-KW"/>
</dbReference>
<dbReference type="Proteomes" id="UP000322726">
    <property type="component" value="Chromosome"/>
</dbReference>
<comment type="similarity">
    <text evidence="2">Belongs to the RNase H family.</text>
</comment>
<dbReference type="KEGG" id="apai:APAC_1767"/>
<dbReference type="InterPro" id="IPR036397">
    <property type="entry name" value="RNaseH_sf"/>
</dbReference>
<dbReference type="PANTHER" id="PTHR10642:SF26">
    <property type="entry name" value="RIBONUCLEASE H1"/>
    <property type="match status" value="1"/>
</dbReference>
<keyword evidence="6" id="KW-0255">Endonuclease</keyword>
<gene>
    <name evidence="9" type="ORF">APAC_1767</name>
</gene>
<evidence type="ECO:0000313" key="10">
    <source>
        <dbReference type="Proteomes" id="UP000322726"/>
    </source>
</evidence>
<dbReference type="InterPro" id="IPR050092">
    <property type="entry name" value="RNase_H"/>
</dbReference>
<keyword evidence="7 9" id="KW-0378">Hydrolase</keyword>
<keyword evidence="4" id="KW-0540">Nuclease</keyword>
<comment type="catalytic activity">
    <reaction evidence="1">
        <text>Endonucleolytic cleavage to 5'-phosphomonoester.</text>
        <dbReference type="EC" id="3.1.26.4"/>
    </reaction>
</comment>
<keyword evidence="10" id="KW-1185">Reference proteome</keyword>
<dbReference type="AlphaFoldDB" id="A0A5C2HDE2"/>
<evidence type="ECO:0000256" key="2">
    <source>
        <dbReference type="ARBA" id="ARBA00005300"/>
    </source>
</evidence>
<dbReference type="SUPFAM" id="SSF53098">
    <property type="entry name" value="Ribonuclease H-like"/>
    <property type="match status" value="1"/>
</dbReference>
<evidence type="ECO:0000256" key="4">
    <source>
        <dbReference type="ARBA" id="ARBA00022722"/>
    </source>
</evidence>
<dbReference type="GO" id="GO:0004523">
    <property type="term" value="F:RNA-DNA hybrid ribonuclease activity"/>
    <property type="evidence" value="ECO:0007669"/>
    <property type="project" value="UniProtKB-EC"/>
</dbReference>
<dbReference type="GO" id="GO:0043137">
    <property type="term" value="P:DNA replication, removal of RNA primer"/>
    <property type="evidence" value="ECO:0007669"/>
    <property type="project" value="TreeGrafter"/>
</dbReference>
<protein>
    <recommendedName>
        <fullName evidence="3">ribonuclease H</fullName>
        <ecNumber evidence="3">3.1.26.4</ecNumber>
    </recommendedName>
</protein>
<dbReference type="PANTHER" id="PTHR10642">
    <property type="entry name" value="RIBONUCLEASE H1"/>
    <property type="match status" value="1"/>
</dbReference>
<dbReference type="EMBL" id="CP035928">
    <property type="protein sequence ID" value="QEP34854.1"/>
    <property type="molecule type" value="Genomic_DNA"/>
</dbReference>
<name>A0A5C2HDE2_9BACT</name>
<keyword evidence="5" id="KW-0479">Metal-binding</keyword>
<reference evidence="9" key="2">
    <citation type="submission" date="2019-09" db="EMBL/GenBank/DDBJ databases">
        <title>Taxonomic note: a critical rebuttal of the proposed division of the genus Arcobacter into six genera, emended descriptions of Arcobacter anaerophilus and the genus Arcobacter, and an assessment of genus-level boundaries for Epsilonproteobacteria using in silico genomic comparator tools.</title>
        <authorList>
            <person name="On S.L.W."/>
            <person name="Miller W.G."/>
            <person name="Biggs P."/>
            <person name="Cornelius A."/>
            <person name="Vandamme P."/>
        </authorList>
    </citation>
    <scope>NUCLEOTIDE SEQUENCE [LARGE SCALE GENOMIC DNA]</scope>
    <source>
        <strain evidence="9">LMG 26638</strain>
    </source>
</reference>
<dbReference type="PROSITE" id="PS50879">
    <property type="entry name" value="RNASE_H_1"/>
    <property type="match status" value="1"/>
</dbReference>
<evidence type="ECO:0000256" key="1">
    <source>
        <dbReference type="ARBA" id="ARBA00000077"/>
    </source>
</evidence>
<sequence length="267" mass="30937">MNKILITEDFVEKILHNFKLNKEQCKILNIDFPLIENWEVSILGKEILITEAELLILLRGDLSIKNQQQVSKNYSFLKETILINEESILDEKKNLKSYTNNKLEIYTDGACKNNPGEAGSGIIVYEGENKPKLFFGNYDSFGTNNTAELNALLYGLKLANSHDSEVIIYSDSKYAIDCISNWSYKWKENNWTKKGGEIKNLELIKEGHFLFENMKDRIRLEHVKGHSGIEGNELSDRMAVYAIKTKEVNYTEYIYDDIYEILKMESY</sequence>
<evidence type="ECO:0000259" key="8">
    <source>
        <dbReference type="PROSITE" id="PS50879"/>
    </source>
</evidence>
<evidence type="ECO:0000313" key="9">
    <source>
        <dbReference type="EMBL" id="QEP34854.1"/>
    </source>
</evidence>
<dbReference type="RefSeq" id="WP_170170144.1">
    <property type="nucleotide sequence ID" value="NZ_BMEF01000013.1"/>
</dbReference>
<organism evidence="9 10">
    <name type="scientific">Malaciobacter pacificus</name>
    <dbReference type="NCBI Taxonomy" id="1080223"/>
    <lineage>
        <taxon>Bacteria</taxon>
        <taxon>Pseudomonadati</taxon>
        <taxon>Campylobacterota</taxon>
        <taxon>Epsilonproteobacteria</taxon>
        <taxon>Campylobacterales</taxon>
        <taxon>Arcobacteraceae</taxon>
        <taxon>Malaciobacter</taxon>
    </lineage>
</organism>
<dbReference type="EC" id="3.1.26.4" evidence="3"/>
<accession>A0A5C2HDE2</accession>
<proteinExistence type="inferred from homology"/>
<evidence type="ECO:0000256" key="3">
    <source>
        <dbReference type="ARBA" id="ARBA00012180"/>
    </source>
</evidence>